<accession>A0AAV7BTZ8</accession>
<protein>
    <recommendedName>
        <fullName evidence="5">Family with sequence similarity 219 member B</fullName>
    </recommendedName>
</protein>
<dbReference type="AlphaFoldDB" id="A0AAV7BTZ8"/>
<evidence type="ECO:0008006" key="5">
    <source>
        <dbReference type="Google" id="ProtNLM"/>
    </source>
</evidence>
<feature type="compositionally biased region" description="Basic and acidic residues" evidence="2">
    <location>
        <begin position="22"/>
        <end position="37"/>
    </location>
</feature>
<dbReference type="EMBL" id="WNYA01000004">
    <property type="protein sequence ID" value="KAG8576154.1"/>
    <property type="molecule type" value="Genomic_DNA"/>
</dbReference>
<dbReference type="InterPro" id="IPR029339">
    <property type="entry name" value="FAM219"/>
</dbReference>
<organism evidence="3 4">
    <name type="scientific">Engystomops pustulosus</name>
    <name type="common">Tungara frog</name>
    <name type="synonym">Physalaemus pustulosus</name>
    <dbReference type="NCBI Taxonomy" id="76066"/>
    <lineage>
        <taxon>Eukaryota</taxon>
        <taxon>Metazoa</taxon>
        <taxon>Chordata</taxon>
        <taxon>Craniata</taxon>
        <taxon>Vertebrata</taxon>
        <taxon>Euteleostomi</taxon>
        <taxon>Amphibia</taxon>
        <taxon>Batrachia</taxon>
        <taxon>Anura</taxon>
        <taxon>Neobatrachia</taxon>
        <taxon>Hyloidea</taxon>
        <taxon>Leptodactylidae</taxon>
        <taxon>Leiuperinae</taxon>
        <taxon>Engystomops</taxon>
    </lineage>
</organism>
<sequence length="199" mass="22042">MRVIASRWSKCFQPLTWVVKRPARDSRMEPGSRRDPGQRSGAVDGAQEWIMESKAPGVEKKGPYLMSKGPTIQAKLQRQRDLARAALRKKGMLGGTGKMKAAPKRSVKFNKGYAALSQASDETLVSLDSDSDVELESRCSSGYSSAEQVSQDLNRQLLQDGYRLDEIPDDEDLDLIPPKPVRSFSCPCCLGESWSCCIQ</sequence>
<gene>
    <name evidence="3" type="ORF">GDO81_009785</name>
</gene>
<evidence type="ECO:0000313" key="3">
    <source>
        <dbReference type="EMBL" id="KAG8576154.1"/>
    </source>
</evidence>
<evidence type="ECO:0000256" key="1">
    <source>
        <dbReference type="ARBA" id="ARBA00010549"/>
    </source>
</evidence>
<feature type="region of interest" description="Disordered" evidence="2">
    <location>
        <begin position="21"/>
        <end position="45"/>
    </location>
</feature>
<comment type="caution">
    <text evidence="3">The sequence shown here is derived from an EMBL/GenBank/DDBJ whole genome shotgun (WGS) entry which is preliminary data.</text>
</comment>
<keyword evidence="4" id="KW-1185">Reference proteome</keyword>
<dbReference type="PANTHER" id="PTHR31281">
    <property type="entry name" value="PROTEIN FAM219A"/>
    <property type="match status" value="1"/>
</dbReference>
<proteinExistence type="inferred from homology"/>
<comment type="similarity">
    <text evidence="1">Belongs to the FAM219 family.</text>
</comment>
<evidence type="ECO:0000256" key="2">
    <source>
        <dbReference type="SAM" id="MobiDB-lite"/>
    </source>
</evidence>
<dbReference type="PANTHER" id="PTHR31281:SF2">
    <property type="entry name" value="PROTEIN FAM219B"/>
    <property type="match status" value="1"/>
</dbReference>
<name>A0AAV7BTZ8_ENGPU</name>
<dbReference type="Proteomes" id="UP000824782">
    <property type="component" value="Unassembled WGS sequence"/>
</dbReference>
<reference evidence="3" key="1">
    <citation type="thesis" date="2020" institute="ProQuest LLC" country="789 East Eisenhower Parkway, Ann Arbor, MI, USA">
        <title>Comparative Genomics and Chromosome Evolution.</title>
        <authorList>
            <person name="Mudd A.B."/>
        </authorList>
    </citation>
    <scope>NUCLEOTIDE SEQUENCE</scope>
    <source>
        <strain evidence="3">237g6f4</strain>
        <tissue evidence="3">Blood</tissue>
    </source>
</reference>
<evidence type="ECO:0000313" key="4">
    <source>
        <dbReference type="Proteomes" id="UP000824782"/>
    </source>
</evidence>
<dbReference type="Pfam" id="PF15260">
    <property type="entry name" value="FAM219A"/>
    <property type="match status" value="1"/>
</dbReference>